<dbReference type="InterPro" id="IPR010559">
    <property type="entry name" value="Sig_transdc_His_kin_internal"/>
</dbReference>
<dbReference type="RefSeq" id="WP_316415458.1">
    <property type="nucleotide sequence ID" value="NZ_AP027080.1"/>
</dbReference>
<feature type="domain" description="Signal transduction histidine kinase internal region" evidence="2">
    <location>
        <begin position="166"/>
        <end position="241"/>
    </location>
</feature>
<evidence type="ECO:0000313" key="4">
    <source>
        <dbReference type="Proteomes" id="UP001238179"/>
    </source>
</evidence>
<dbReference type="EMBL" id="AP027080">
    <property type="protein sequence ID" value="BDU72545.1"/>
    <property type="molecule type" value="Genomic_DNA"/>
</dbReference>
<keyword evidence="1" id="KW-0812">Transmembrane</keyword>
<dbReference type="GO" id="GO:0016020">
    <property type="term" value="C:membrane"/>
    <property type="evidence" value="ECO:0007669"/>
    <property type="project" value="InterPro"/>
</dbReference>
<organism evidence="3 4">
    <name type="scientific">Mesoterricola silvestris</name>
    <dbReference type="NCBI Taxonomy" id="2927979"/>
    <lineage>
        <taxon>Bacteria</taxon>
        <taxon>Pseudomonadati</taxon>
        <taxon>Acidobacteriota</taxon>
        <taxon>Holophagae</taxon>
        <taxon>Holophagales</taxon>
        <taxon>Holophagaceae</taxon>
        <taxon>Mesoterricola</taxon>
    </lineage>
</organism>
<sequence length="357" mass="39285">MTFDEIRLFHRAQCRKPLVWAMVIALGISDYLGIGSLLLPGPHPSLGRLGAFFLVILLINGTVVLLSPWPWLWTGRRGIYPHPARGLGQSLATAVLAYLPVSWILVAGKSLNRGAAHLTAPAYLQYVFFFYVCLFALIGFGIVARERVLEARFQAQKQADEAQRILLRGHLNPHVFFNAMNNLTELIAEDPAAAERAALDLKDLYRRLTALGQAGWIPLREERQLLEHYLAIEALRLGARLQVTWDWAPALDGIIAPPLLLQPLVENAIKHGLAPHPSGGELRIAGSLGGDRVRLQVDNTGRPLAPRQSGGSGLDNLEARLALAFGGQARFRLDADGGRTRAVLEFPSRRLAGRERP</sequence>
<feature type="transmembrane region" description="Helical" evidence="1">
    <location>
        <begin position="51"/>
        <end position="74"/>
    </location>
</feature>
<dbReference type="PANTHER" id="PTHR34220">
    <property type="entry name" value="SENSOR HISTIDINE KINASE YPDA"/>
    <property type="match status" value="1"/>
</dbReference>
<dbReference type="GO" id="GO:0000155">
    <property type="term" value="F:phosphorelay sensor kinase activity"/>
    <property type="evidence" value="ECO:0007669"/>
    <property type="project" value="InterPro"/>
</dbReference>
<evidence type="ECO:0000313" key="3">
    <source>
        <dbReference type="EMBL" id="BDU72545.1"/>
    </source>
</evidence>
<dbReference type="AlphaFoldDB" id="A0AA48K8W9"/>
<keyword evidence="1" id="KW-0472">Membrane</keyword>
<accession>A0AA48K8W9</accession>
<name>A0AA48K8W9_9BACT</name>
<dbReference type="PANTHER" id="PTHR34220:SF7">
    <property type="entry name" value="SENSOR HISTIDINE KINASE YPDA"/>
    <property type="match status" value="1"/>
</dbReference>
<dbReference type="InterPro" id="IPR036890">
    <property type="entry name" value="HATPase_C_sf"/>
</dbReference>
<keyword evidence="1" id="KW-1133">Transmembrane helix</keyword>
<proteinExistence type="predicted"/>
<keyword evidence="4" id="KW-1185">Reference proteome</keyword>
<dbReference type="Proteomes" id="UP001238179">
    <property type="component" value="Chromosome"/>
</dbReference>
<evidence type="ECO:0000259" key="2">
    <source>
        <dbReference type="Pfam" id="PF06580"/>
    </source>
</evidence>
<dbReference type="SUPFAM" id="SSF55874">
    <property type="entry name" value="ATPase domain of HSP90 chaperone/DNA topoisomerase II/histidine kinase"/>
    <property type="match status" value="1"/>
</dbReference>
<dbReference type="InterPro" id="IPR050640">
    <property type="entry name" value="Bact_2-comp_sensor_kinase"/>
</dbReference>
<dbReference type="KEGG" id="msil:METEAL_17190"/>
<evidence type="ECO:0000256" key="1">
    <source>
        <dbReference type="SAM" id="Phobius"/>
    </source>
</evidence>
<dbReference type="Gene3D" id="3.30.565.10">
    <property type="entry name" value="Histidine kinase-like ATPase, C-terminal domain"/>
    <property type="match status" value="1"/>
</dbReference>
<dbReference type="Pfam" id="PF06580">
    <property type="entry name" value="His_kinase"/>
    <property type="match status" value="1"/>
</dbReference>
<gene>
    <name evidence="3" type="ORF">METEAL_17190</name>
</gene>
<protein>
    <recommendedName>
        <fullName evidence="2">Signal transduction histidine kinase internal region domain-containing protein</fullName>
    </recommendedName>
</protein>
<feature type="transmembrane region" description="Helical" evidence="1">
    <location>
        <begin position="126"/>
        <end position="144"/>
    </location>
</feature>
<reference evidence="4" key="1">
    <citation type="journal article" date="2023" name="Int. J. Syst. Evol. Microbiol.">
        <title>Mesoterricola silvestris gen. nov., sp. nov., Mesoterricola sediminis sp. nov., Geothrix oryzae sp. nov., Geothrix edaphica sp. nov., Geothrix rubra sp. nov., and Geothrix limicola sp. nov., six novel members of Acidobacteriota isolated from soils.</title>
        <authorList>
            <person name="Itoh H."/>
            <person name="Sugisawa Y."/>
            <person name="Mise K."/>
            <person name="Xu Z."/>
            <person name="Kuniyasu M."/>
            <person name="Ushijima N."/>
            <person name="Kawano K."/>
            <person name="Kobayashi E."/>
            <person name="Shiratori Y."/>
            <person name="Masuda Y."/>
            <person name="Senoo K."/>
        </authorList>
    </citation>
    <scope>NUCLEOTIDE SEQUENCE [LARGE SCALE GENOMIC DNA]</scope>
    <source>
        <strain evidence="4">W79</strain>
    </source>
</reference>
<feature type="transmembrane region" description="Helical" evidence="1">
    <location>
        <begin position="18"/>
        <end position="39"/>
    </location>
</feature>
<feature type="transmembrane region" description="Helical" evidence="1">
    <location>
        <begin position="86"/>
        <end position="106"/>
    </location>
</feature>